<sequence length="79" mass="9211">MLLLSCMTSPPTSDCLRWSLTLFRWSYVFFLTEWSYVRDLSNQTFLLLIHCDDGTNWLLDIQKSPVALCIFSSLRSIIS</sequence>
<dbReference type="Gramene" id="Os08t0532600-01">
    <property type="protein sequence ID" value="Os08t0532600-01"/>
    <property type="gene ID" value="Os08g0532600"/>
</dbReference>
<dbReference type="KEGG" id="dosa:Os08g0532600"/>
<dbReference type="EMBL" id="AP008214">
    <property type="protein sequence ID" value="BAF24255.1"/>
    <property type="molecule type" value="Genomic_DNA"/>
</dbReference>
<reference evidence="2" key="2">
    <citation type="journal article" date="2008" name="Nucleic Acids Res.">
        <title>The rice annotation project database (RAP-DB): 2008 update.</title>
        <authorList>
            <consortium name="The rice annotation project (RAP)"/>
        </authorList>
    </citation>
    <scope>GENOME REANNOTATION</scope>
    <source>
        <strain evidence="2">cv. Nipponbare</strain>
    </source>
</reference>
<evidence type="ECO:0000313" key="1">
    <source>
        <dbReference type="EMBL" id="BAF24255.1"/>
    </source>
</evidence>
<organism evidence="1 2">
    <name type="scientific">Oryza sativa subsp. japonica</name>
    <name type="common">Rice</name>
    <dbReference type="NCBI Taxonomy" id="39947"/>
    <lineage>
        <taxon>Eukaryota</taxon>
        <taxon>Viridiplantae</taxon>
        <taxon>Streptophyta</taxon>
        <taxon>Embryophyta</taxon>
        <taxon>Tracheophyta</taxon>
        <taxon>Spermatophyta</taxon>
        <taxon>Magnoliopsida</taxon>
        <taxon>Liliopsida</taxon>
        <taxon>Poales</taxon>
        <taxon>Poaceae</taxon>
        <taxon>BOP clade</taxon>
        <taxon>Oryzoideae</taxon>
        <taxon>Oryzeae</taxon>
        <taxon>Oryzinae</taxon>
        <taxon>Oryza</taxon>
        <taxon>Oryza sativa</taxon>
    </lineage>
</organism>
<reference evidence="1 2" key="1">
    <citation type="journal article" date="2005" name="Nature">
        <title>The map-based sequence of the rice genome.</title>
        <authorList>
            <consortium name="International rice genome sequencing project (IRGSP)"/>
            <person name="Matsumoto T."/>
            <person name="Wu J."/>
            <person name="Kanamori H."/>
            <person name="Katayose Y."/>
            <person name="Fujisawa M."/>
            <person name="Namiki N."/>
            <person name="Mizuno H."/>
            <person name="Yamamoto K."/>
            <person name="Antonio B.A."/>
            <person name="Baba T."/>
            <person name="Sakata K."/>
            <person name="Nagamura Y."/>
            <person name="Aoki H."/>
            <person name="Arikawa K."/>
            <person name="Arita K."/>
            <person name="Bito T."/>
            <person name="Chiden Y."/>
            <person name="Fujitsuka N."/>
            <person name="Fukunaka R."/>
            <person name="Hamada M."/>
            <person name="Harada C."/>
            <person name="Hayashi A."/>
            <person name="Hijishita S."/>
            <person name="Honda M."/>
            <person name="Hosokawa S."/>
            <person name="Ichikawa Y."/>
            <person name="Idonuma A."/>
            <person name="Iijima M."/>
            <person name="Ikeda M."/>
            <person name="Ikeno M."/>
            <person name="Ito K."/>
            <person name="Ito S."/>
            <person name="Ito T."/>
            <person name="Ito Y."/>
            <person name="Ito Y."/>
            <person name="Iwabuchi A."/>
            <person name="Kamiya K."/>
            <person name="Karasawa W."/>
            <person name="Kurita K."/>
            <person name="Katagiri S."/>
            <person name="Kikuta A."/>
            <person name="Kobayashi H."/>
            <person name="Kobayashi N."/>
            <person name="Machita K."/>
            <person name="Maehara T."/>
            <person name="Masukawa M."/>
            <person name="Mizubayashi T."/>
            <person name="Mukai Y."/>
            <person name="Nagasaki H."/>
            <person name="Nagata Y."/>
            <person name="Naito S."/>
            <person name="Nakashima M."/>
            <person name="Nakama Y."/>
            <person name="Nakamichi Y."/>
            <person name="Nakamura M."/>
            <person name="Meguro A."/>
            <person name="Negishi M."/>
            <person name="Ohta I."/>
            <person name="Ohta T."/>
            <person name="Okamoto M."/>
            <person name="Ono N."/>
            <person name="Saji S."/>
            <person name="Sakaguchi M."/>
            <person name="Sakai K."/>
            <person name="Shibata M."/>
            <person name="Shimokawa T."/>
            <person name="Song J."/>
            <person name="Takazaki Y."/>
            <person name="Terasawa K."/>
            <person name="Tsugane M."/>
            <person name="Tsuji K."/>
            <person name="Ueda S."/>
            <person name="Waki K."/>
            <person name="Yamagata H."/>
            <person name="Yamamoto M."/>
            <person name="Yamamoto S."/>
            <person name="Yamane H."/>
            <person name="Yoshiki S."/>
            <person name="Yoshihara R."/>
            <person name="Yukawa K."/>
            <person name="Zhong H."/>
            <person name="Yano M."/>
            <person name="Yuan Q."/>
            <person name="Ouyang S."/>
            <person name="Liu J."/>
            <person name="Jones K.M."/>
            <person name="Gansberger K."/>
            <person name="Moffat K."/>
            <person name="Hill J."/>
            <person name="Bera J."/>
            <person name="Fadrosh D."/>
            <person name="Jin S."/>
            <person name="Johri S."/>
            <person name="Kim M."/>
            <person name="Overton L."/>
            <person name="Reardon M."/>
            <person name="Tsitrin T."/>
            <person name="Vuong H."/>
            <person name="Weaver B."/>
            <person name="Ciecko A."/>
            <person name="Tallon L."/>
            <person name="Jackson J."/>
            <person name="Pai G."/>
            <person name="Aken S.V."/>
            <person name="Utterback T."/>
            <person name="Reidmuller S."/>
            <person name="Feldblyum T."/>
            <person name="Hsiao J."/>
            <person name="Zismann V."/>
            <person name="Iobst S."/>
            <person name="de Vazeille A.R."/>
            <person name="Buell C.R."/>
            <person name="Ying K."/>
            <person name="Li Y."/>
            <person name="Lu T."/>
            <person name="Huang Y."/>
            <person name="Zhao Q."/>
            <person name="Feng Q."/>
            <person name="Zhang L."/>
            <person name="Zhu J."/>
            <person name="Weng Q."/>
            <person name="Mu J."/>
            <person name="Lu Y."/>
            <person name="Fan D."/>
            <person name="Liu Y."/>
            <person name="Guan J."/>
            <person name="Zhang Y."/>
            <person name="Yu S."/>
            <person name="Liu X."/>
            <person name="Zhang Y."/>
            <person name="Hong G."/>
            <person name="Han B."/>
            <person name="Choisne N."/>
            <person name="Demange N."/>
            <person name="Orjeda G."/>
            <person name="Samain S."/>
            <person name="Cattolico L."/>
            <person name="Pelletier E."/>
            <person name="Couloux A."/>
            <person name="Segurens B."/>
            <person name="Wincker P."/>
            <person name="D'Hont A."/>
            <person name="Scarpelli C."/>
            <person name="Weissenbach J."/>
            <person name="Salanoubat M."/>
            <person name="Quetier F."/>
            <person name="Yu Y."/>
            <person name="Kim H.R."/>
            <person name="Rambo T."/>
            <person name="Currie J."/>
            <person name="Collura K."/>
            <person name="Luo M."/>
            <person name="Yang T."/>
            <person name="Ammiraju J.S.S."/>
            <person name="Engler F."/>
            <person name="Soderlund C."/>
            <person name="Wing R.A."/>
            <person name="Palmer L.E."/>
            <person name="de la Bastide M."/>
            <person name="Spiegel L."/>
            <person name="Nascimento L."/>
            <person name="Zutavern T."/>
            <person name="O'Shaughnessy A."/>
            <person name="Dike S."/>
            <person name="Dedhia N."/>
            <person name="Preston R."/>
            <person name="Balija V."/>
            <person name="McCombie W.R."/>
            <person name="Chow T."/>
            <person name="Chen H."/>
            <person name="Chung M."/>
            <person name="Chen C."/>
            <person name="Shaw J."/>
            <person name="Wu H."/>
            <person name="Hsiao K."/>
            <person name="Chao Y."/>
            <person name="Chu M."/>
            <person name="Cheng C."/>
            <person name="Hour A."/>
            <person name="Lee P."/>
            <person name="Lin S."/>
            <person name="Lin Y."/>
            <person name="Liou J."/>
            <person name="Liu S."/>
            <person name="Hsing Y."/>
            <person name="Raghuvanshi S."/>
            <person name="Mohanty A."/>
            <person name="Bharti A.K."/>
            <person name="Gaur A."/>
            <person name="Gupta V."/>
            <person name="Kumar D."/>
            <person name="Ravi V."/>
            <person name="Vij S."/>
            <person name="Kapur A."/>
            <person name="Khurana P."/>
            <person name="Khurana P."/>
            <person name="Khurana J.P."/>
            <person name="Tyagi A.K."/>
            <person name="Gaikwad K."/>
            <person name="Singh A."/>
            <person name="Dalal V."/>
            <person name="Srivastava S."/>
            <person name="Dixit A."/>
            <person name="Pal A.K."/>
            <person name="Ghazi I.A."/>
            <person name="Yadav M."/>
            <person name="Pandit A."/>
            <person name="Bhargava A."/>
            <person name="Sureshbabu K."/>
            <person name="Batra K."/>
            <person name="Sharma T.R."/>
            <person name="Mohapatra T."/>
            <person name="Singh N.K."/>
            <person name="Messing J."/>
            <person name="Nelson A.B."/>
            <person name="Fuks G."/>
            <person name="Kavchok S."/>
            <person name="Keizer G."/>
            <person name="Linton E."/>
            <person name="Llaca V."/>
            <person name="Song R."/>
            <person name="Tanyolac B."/>
            <person name="Young S."/>
            <person name="Ho-Il K."/>
            <person name="Hahn J.H."/>
            <person name="Sangsakoo G."/>
            <person name="Vanavichit A."/>
            <person name="de Mattos Luiz.A.T."/>
            <person name="Zimmer P.D."/>
            <person name="Malone G."/>
            <person name="Dellagostin O."/>
            <person name="de Oliveira A.C."/>
            <person name="Bevan M."/>
            <person name="Bancroft I."/>
            <person name="Minx P."/>
            <person name="Cordum H."/>
            <person name="Wilson R."/>
            <person name="Cheng Z."/>
            <person name="Jin W."/>
            <person name="Jiang J."/>
            <person name="Leong S.A."/>
            <person name="Iwama H."/>
            <person name="Gojobori T."/>
            <person name="Itoh T."/>
            <person name="Niimura Y."/>
            <person name="Fujii Y."/>
            <person name="Habara T."/>
            <person name="Sakai H."/>
            <person name="Sato Y."/>
            <person name="Wilson G."/>
            <person name="Kumar K."/>
            <person name="McCouch S."/>
            <person name="Juretic N."/>
            <person name="Hoen D."/>
            <person name="Wright S."/>
            <person name="Bruskiewich R."/>
            <person name="Bureau T."/>
            <person name="Miyao A."/>
            <person name="Hirochika H."/>
            <person name="Nishikawa T."/>
            <person name="Kadowaki K."/>
            <person name="Sugiura M."/>
            <person name="Burr B."/>
            <person name="Sasaki T."/>
        </authorList>
    </citation>
    <scope>NUCLEOTIDE SEQUENCE [LARGE SCALE GENOMIC DNA]</scope>
    <source>
        <strain evidence="2">cv. Nipponbare</strain>
    </source>
</reference>
<evidence type="ECO:0000313" key="2">
    <source>
        <dbReference type="Proteomes" id="UP000000763"/>
    </source>
</evidence>
<proteinExistence type="predicted"/>
<dbReference type="Proteomes" id="UP000000763">
    <property type="component" value="Chromosome 8"/>
</dbReference>
<dbReference type="AlphaFoldDB" id="A0A0P0XIT8"/>
<accession>A0A0P0XIT8</accession>
<protein>
    <submittedName>
        <fullName evidence="1">Os08g0532600 protein</fullName>
    </submittedName>
</protein>
<name>A0A0P0XIT8_ORYSJ</name>
<gene>
    <name evidence="1" type="ordered locus">Os08g0532600</name>
</gene>